<dbReference type="InterPro" id="IPR036058">
    <property type="entry name" value="Kazal_dom_sf"/>
</dbReference>
<evidence type="ECO:0000313" key="4">
    <source>
        <dbReference type="Proteomes" id="UP000019118"/>
    </source>
</evidence>
<dbReference type="GO" id="GO:0008191">
    <property type="term" value="F:metalloendopeptidase inhibitor activity"/>
    <property type="evidence" value="ECO:0007669"/>
    <property type="project" value="InterPro"/>
</dbReference>
<reference evidence="4" key="1">
    <citation type="journal article" date="2013" name="Genome Biol.">
        <title>Draft genome of the mountain pine beetle, Dendroctonus ponderosae Hopkins, a major forest pest.</title>
        <authorList>
            <person name="Keeling C.I."/>
            <person name="Yuen M.M."/>
            <person name="Liao N.Y."/>
            <person name="Docking T.R."/>
            <person name="Chan S.K."/>
            <person name="Taylor G.A."/>
            <person name="Palmquist D.L."/>
            <person name="Jackman S.D."/>
            <person name="Nguyen A."/>
            <person name="Li M."/>
            <person name="Henderson H."/>
            <person name="Janes J.K."/>
            <person name="Zhao Y."/>
            <person name="Pandoh P."/>
            <person name="Moore R."/>
            <person name="Sperling F.A."/>
            <person name="Huber D.P."/>
            <person name="Birol I."/>
            <person name="Jones S.J."/>
            <person name="Bohlmann J."/>
        </authorList>
    </citation>
    <scope>NUCLEOTIDE SEQUENCE</scope>
</reference>
<dbReference type="EnsemblMetazoa" id="XM_019914815.1">
    <property type="protein sequence ID" value="XP_019770374.1"/>
    <property type="gene ID" value="LOC109544550"/>
</dbReference>
<dbReference type="Pfam" id="PF25028">
    <property type="entry name" value="FnI_RECK"/>
    <property type="match status" value="1"/>
</dbReference>
<dbReference type="GO" id="GO:0030198">
    <property type="term" value="P:extracellular matrix organization"/>
    <property type="evidence" value="ECO:0007669"/>
    <property type="project" value="TreeGrafter"/>
</dbReference>
<feature type="transmembrane region" description="Helical" evidence="1">
    <location>
        <begin position="969"/>
        <end position="989"/>
    </location>
</feature>
<protein>
    <recommendedName>
        <fullName evidence="2">Kazal-like domain-containing protein</fullName>
    </recommendedName>
</protein>
<dbReference type="Pfam" id="PF07648">
    <property type="entry name" value="Kazal_2"/>
    <property type="match status" value="3"/>
</dbReference>
<dbReference type="Pfam" id="PF22961">
    <property type="entry name" value="RECK-like_N"/>
    <property type="match status" value="1"/>
</dbReference>
<dbReference type="Pfam" id="PF23332">
    <property type="entry name" value="CC4_RECK"/>
    <property type="match status" value="2"/>
</dbReference>
<dbReference type="Proteomes" id="UP000019118">
    <property type="component" value="Unassembled WGS sequence"/>
</dbReference>
<feature type="domain" description="Kazal-like" evidence="2">
    <location>
        <begin position="650"/>
        <end position="700"/>
    </location>
</feature>
<dbReference type="Pfam" id="PF25027">
    <property type="entry name" value="EGF1_RECK"/>
    <property type="match status" value="1"/>
</dbReference>
<dbReference type="InterPro" id="IPR039016">
    <property type="entry name" value="RECK"/>
</dbReference>
<dbReference type="Pfam" id="PF23298">
    <property type="entry name" value="FZ_RECK"/>
    <property type="match status" value="1"/>
</dbReference>
<sequence length="990" mass="110047">MTITWTSARRLDVLDRRRSECRNIFSHKMCHPYKTSNVLLWILAVACLGSIQINNAQDLMCCTHTTGTCRNVCENISLVQLAGDLDFRDNTVTQVQKYCSQQLVAFWECLNATINDMSRGDSWTGRSCCAIPYSESCRRACVTATSPDDLTRSCRRSDEITFFTCIDKQQVGELCCNDATSDECIEACSDIFRSQLTPNKYQRERLKESCELTSPKVVECVKDVVKVTPAKNTLKHLHCCDKSNNIKCRETCRDVLAKKTTVQEMIDVLEMGGCGLPLLQDKFWQCFIYPTNDEPNSSTSFDVSRIERVGMDSAKWHCCQRANSTQCSRLCSRTFTKSWSSSWEDFHKKCLTNVNEEPLRNCIDEVDEPCELGCDGLSFCTNFNNRPTELFRSCTPQADEAARSAVTLWQNEKNITLSEVLTLPLKPDKKCANIWKAVACTLQIKPCSRQSHATQICNDVCLEIISQCADWSRLEPMYSAERICESLAPEDLGSSCIQINDYLAPSADNYPRISEQVSSPCKGNPCEVNEICLINKDYVHGLDGKPYTCQPGCRLGEVSQFMVPHGAYVRIPIPNNAKGCLKICKCNKHTIEECQPLLCVSLTSCLLGNTQQLHGSNFKVDCNYCSCYAGEQVCSKKQCESSSVGGRNTAYTTLPCNCPPHYVPVCGRNGITYPSACLAKCSGLNDADIESLPCKNPCKSTTCPVGQKCVPYFQTCLSLMHKPCKQFECINGSTECSSLPKDPVCDANKKQYDNACLLAHHNAKLAYRGPCLKRCRENGQVCGINGRTYTSECAAHADMISVDYNGPCSSVGLITNTKSRQCSNVKCHELPDESCLGITPPGACCPLCGGSLRLLYSRKQIDRALYALQNRGTDSINLRSLLKGLERQVQIAQCTVRGYVTVETDIFVVIQSNEGYPSSLQLEACIREAEKIAGLVNMKSPRIVSEVSLSSLTLATVVHTHIATSSTHIYIPNLMLTILAATFQYIWFLR</sequence>
<dbReference type="Gene3D" id="3.30.60.30">
    <property type="match status" value="3"/>
</dbReference>
<keyword evidence="1" id="KW-0472">Membrane</keyword>
<evidence type="ECO:0000256" key="1">
    <source>
        <dbReference type="SAM" id="Phobius"/>
    </source>
</evidence>
<dbReference type="InterPro" id="IPR002350">
    <property type="entry name" value="Kazal_dom"/>
</dbReference>
<dbReference type="InterPro" id="IPR055110">
    <property type="entry name" value="RECK-like_N"/>
</dbReference>
<dbReference type="InterPro" id="IPR056977">
    <property type="entry name" value="FnI_RECK"/>
</dbReference>
<name>A0AAR5QAX4_DENPD</name>
<dbReference type="PANTHER" id="PTHR13487">
    <property type="entry name" value="SERINE PROTEASE INHIBITOR"/>
    <property type="match status" value="1"/>
</dbReference>
<keyword evidence="1" id="KW-0812">Transmembrane</keyword>
<reference evidence="3" key="2">
    <citation type="submission" date="2024-08" db="UniProtKB">
        <authorList>
            <consortium name="EnsemblMetazoa"/>
        </authorList>
    </citation>
    <scope>IDENTIFICATION</scope>
</reference>
<dbReference type="InterPro" id="IPR056979">
    <property type="entry name" value="FZ_RECK"/>
</dbReference>
<evidence type="ECO:0000313" key="3">
    <source>
        <dbReference type="EnsemblMetazoa" id="XP_019770374.1"/>
    </source>
</evidence>
<keyword evidence="4" id="KW-1185">Reference proteome</keyword>
<dbReference type="AlphaFoldDB" id="A0AAR5QAX4"/>
<proteinExistence type="predicted"/>
<dbReference type="InterPro" id="IPR056978">
    <property type="entry name" value="CC4_RECK"/>
</dbReference>
<dbReference type="SMART" id="SM00280">
    <property type="entry name" value="KAZAL"/>
    <property type="match status" value="3"/>
</dbReference>
<evidence type="ECO:0000259" key="2">
    <source>
        <dbReference type="PROSITE" id="PS51465"/>
    </source>
</evidence>
<dbReference type="InterPro" id="IPR056976">
    <property type="entry name" value="EGF1_RECK"/>
</dbReference>
<accession>A0AAR5QAX4</accession>
<dbReference type="PROSITE" id="PS51465">
    <property type="entry name" value="KAZAL_2"/>
    <property type="match status" value="2"/>
</dbReference>
<dbReference type="PANTHER" id="PTHR13487:SF3">
    <property type="entry name" value="REVERSION-INDUCING CYSTEINE-RICH PROTEIN WITH KAZAL MOTIFS"/>
    <property type="match status" value="1"/>
</dbReference>
<feature type="domain" description="Kazal-like" evidence="2">
    <location>
        <begin position="718"/>
        <end position="773"/>
    </location>
</feature>
<dbReference type="GO" id="GO:0005886">
    <property type="term" value="C:plasma membrane"/>
    <property type="evidence" value="ECO:0007669"/>
    <property type="project" value="TreeGrafter"/>
</dbReference>
<organism evidence="3 4">
    <name type="scientific">Dendroctonus ponderosae</name>
    <name type="common">Mountain pine beetle</name>
    <dbReference type="NCBI Taxonomy" id="77166"/>
    <lineage>
        <taxon>Eukaryota</taxon>
        <taxon>Metazoa</taxon>
        <taxon>Ecdysozoa</taxon>
        <taxon>Arthropoda</taxon>
        <taxon>Hexapoda</taxon>
        <taxon>Insecta</taxon>
        <taxon>Pterygota</taxon>
        <taxon>Neoptera</taxon>
        <taxon>Endopterygota</taxon>
        <taxon>Coleoptera</taxon>
        <taxon>Polyphaga</taxon>
        <taxon>Cucujiformia</taxon>
        <taxon>Curculionidae</taxon>
        <taxon>Scolytinae</taxon>
        <taxon>Dendroctonus</taxon>
    </lineage>
</organism>
<dbReference type="SUPFAM" id="SSF100895">
    <property type="entry name" value="Kazal-type serine protease inhibitors"/>
    <property type="match status" value="3"/>
</dbReference>
<dbReference type="PROSITE" id="PS00282">
    <property type="entry name" value="KAZAL_1"/>
    <property type="match status" value="1"/>
</dbReference>
<keyword evidence="1" id="KW-1133">Transmembrane helix</keyword>